<dbReference type="AlphaFoldDB" id="A0A9W6ZVP2"/>
<keyword evidence="1" id="KW-0472">Membrane</keyword>
<protein>
    <submittedName>
        <fullName evidence="2">Uncharacterized protein</fullName>
    </submittedName>
</protein>
<gene>
    <name evidence="2" type="ORF">TrRE_jg13580</name>
</gene>
<name>A0A9W6ZVP2_9STRA</name>
<keyword evidence="1" id="KW-1133">Transmembrane helix</keyword>
<feature type="transmembrane region" description="Helical" evidence="1">
    <location>
        <begin position="123"/>
        <end position="143"/>
    </location>
</feature>
<reference evidence="2" key="1">
    <citation type="submission" date="2022-07" db="EMBL/GenBank/DDBJ databases">
        <title>Genome analysis of Parmales, a sister group of diatoms, reveals the evolutionary specialization of diatoms from phago-mixotrophs to photoautotrophs.</title>
        <authorList>
            <person name="Ban H."/>
            <person name="Sato S."/>
            <person name="Yoshikawa S."/>
            <person name="Kazumasa Y."/>
            <person name="Nakamura Y."/>
            <person name="Ichinomiya M."/>
            <person name="Saitoh K."/>
            <person name="Sato N."/>
            <person name="Blanc-Mathieu R."/>
            <person name="Endo H."/>
            <person name="Kuwata A."/>
            <person name="Ogata H."/>
        </authorList>
    </citation>
    <scope>NUCLEOTIDE SEQUENCE</scope>
</reference>
<dbReference type="OrthoDB" id="204479at2759"/>
<evidence type="ECO:0000313" key="2">
    <source>
        <dbReference type="EMBL" id="GMH58207.1"/>
    </source>
</evidence>
<proteinExistence type="predicted"/>
<accession>A0A9W6ZVP2</accession>
<feature type="transmembrane region" description="Helical" evidence="1">
    <location>
        <begin position="47"/>
        <end position="66"/>
    </location>
</feature>
<comment type="caution">
    <text evidence="2">The sequence shown here is derived from an EMBL/GenBank/DDBJ whole genome shotgun (WGS) entry which is preliminary data.</text>
</comment>
<evidence type="ECO:0000313" key="3">
    <source>
        <dbReference type="Proteomes" id="UP001165082"/>
    </source>
</evidence>
<keyword evidence="3" id="KW-1185">Reference proteome</keyword>
<dbReference type="EMBL" id="BRXZ01004981">
    <property type="protein sequence ID" value="GMH58207.1"/>
    <property type="molecule type" value="Genomic_DNA"/>
</dbReference>
<sequence length="198" mass="21670">MTLYYSPVLKTIASIFECVADVHGNQVILADPTVSCETSWSRTLLQIQGIAAAIIVGEGFPLYVIYKTSQLKSKGALDAHSHFSSLFQWYSPLVPYFEAFHMLRKAGLIAAGTVFGSPTTQSVIYLIINISFLILLRVLKPLVFFPCSIFKGKNLFLLAEMLGCTISIIGNLLALIGSFSQEAVNFVGLHQQLSTNST</sequence>
<feature type="transmembrane region" description="Helical" evidence="1">
    <location>
        <begin position="155"/>
        <end position="179"/>
    </location>
</feature>
<organism evidence="2 3">
    <name type="scientific">Triparma retinervis</name>
    <dbReference type="NCBI Taxonomy" id="2557542"/>
    <lineage>
        <taxon>Eukaryota</taxon>
        <taxon>Sar</taxon>
        <taxon>Stramenopiles</taxon>
        <taxon>Ochrophyta</taxon>
        <taxon>Bolidophyceae</taxon>
        <taxon>Parmales</taxon>
        <taxon>Triparmaceae</taxon>
        <taxon>Triparma</taxon>
    </lineage>
</organism>
<dbReference type="Proteomes" id="UP001165082">
    <property type="component" value="Unassembled WGS sequence"/>
</dbReference>
<evidence type="ECO:0000256" key="1">
    <source>
        <dbReference type="SAM" id="Phobius"/>
    </source>
</evidence>
<keyword evidence="1" id="KW-0812">Transmembrane</keyword>